<gene>
    <name evidence="1" type="ORF">GMD78_13975</name>
</gene>
<keyword evidence="2" id="KW-1185">Reference proteome</keyword>
<dbReference type="Proteomes" id="UP000469125">
    <property type="component" value="Unassembled WGS sequence"/>
</dbReference>
<reference evidence="1 2" key="1">
    <citation type="submission" date="2019-11" db="EMBL/GenBank/DDBJ databases">
        <authorList>
            <person name="Li X."/>
        </authorList>
    </citation>
    <scope>NUCLEOTIDE SEQUENCE [LARGE SCALE GENOMIC DNA]</scope>
    <source>
        <strain evidence="1 2">L9</strain>
    </source>
</reference>
<protein>
    <submittedName>
        <fullName evidence="1">Amino acid decarboxylase</fullName>
    </submittedName>
</protein>
<evidence type="ECO:0000313" key="2">
    <source>
        <dbReference type="Proteomes" id="UP000469125"/>
    </source>
</evidence>
<name>A0A6N8FJV0_9BACI</name>
<sequence>MLEVKTEGQKAIIDVRERILNGEHPRNEIFDYVKTAPVGTIFEIHLPRRGQPVINGLESFGMNVVVDEVEAGHFRLVAVKLKEIGVEESQNLADQSFNDHC</sequence>
<accession>A0A6N8FJV0</accession>
<dbReference type="EMBL" id="WOCA01000011">
    <property type="protein sequence ID" value="MUK89471.1"/>
    <property type="molecule type" value="Genomic_DNA"/>
</dbReference>
<dbReference type="RefSeq" id="WP_246187666.1">
    <property type="nucleotide sequence ID" value="NZ_WOCA01000011.1"/>
</dbReference>
<organism evidence="1 2">
    <name type="scientific">Ornithinibacillus caprae</name>
    <dbReference type="NCBI Taxonomy" id="2678566"/>
    <lineage>
        <taxon>Bacteria</taxon>
        <taxon>Bacillati</taxon>
        <taxon>Bacillota</taxon>
        <taxon>Bacilli</taxon>
        <taxon>Bacillales</taxon>
        <taxon>Bacillaceae</taxon>
        <taxon>Ornithinibacillus</taxon>
    </lineage>
</organism>
<evidence type="ECO:0000313" key="1">
    <source>
        <dbReference type="EMBL" id="MUK89471.1"/>
    </source>
</evidence>
<proteinExistence type="predicted"/>
<dbReference type="AlphaFoldDB" id="A0A6N8FJV0"/>
<comment type="caution">
    <text evidence="1">The sequence shown here is derived from an EMBL/GenBank/DDBJ whole genome shotgun (WGS) entry which is preliminary data.</text>
</comment>